<reference evidence="1 2" key="1">
    <citation type="submission" date="2022-11" db="EMBL/GenBank/DDBJ databases">
        <title>Comparative genomics analysis of Acidithiobacillus ferriphilus.</title>
        <authorList>
            <person name="Ma L."/>
        </authorList>
    </citation>
    <scope>NUCLEOTIDE SEQUENCE [LARGE SCALE GENOMIC DNA]</scope>
    <source>
        <strain evidence="1 2">DY15</strain>
    </source>
</reference>
<dbReference type="EMBL" id="JAQGFR010000026">
    <property type="protein sequence ID" value="MEB8512665.1"/>
    <property type="molecule type" value="Genomic_DNA"/>
</dbReference>
<comment type="caution">
    <text evidence="1">The sequence shown here is derived from an EMBL/GenBank/DDBJ whole genome shotgun (WGS) entry which is preliminary data.</text>
</comment>
<proteinExistence type="predicted"/>
<organism evidence="1 2">
    <name type="scientific">Acidithiobacillus ferriphilus</name>
    <dbReference type="NCBI Taxonomy" id="1689834"/>
    <lineage>
        <taxon>Bacteria</taxon>
        <taxon>Pseudomonadati</taxon>
        <taxon>Pseudomonadota</taxon>
        <taxon>Acidithiobacillia</taxon>
        <taxon>Acidithiobacillales</taxon>
        <taxon>Acidithiobacillaceae</taxon>
        <taxon>Acidithiobacillus</taxon>
    </lineage>
</organism>
<accession>A0ABU6FP69</accession>
<evidence type="ECO:0000313" key="1">
    <source>
        <dbReference type="EMBL" id="MEB8512665.1"/>
    </source>
</evidence>
<protein>
    <submittedName>
        <fullName evidence="1">IS256 family transposase</fullName>
    </submittedName>
</protein>
<name>A0ABU6FP69_9PROT</name>
<gene>
    <name evidence="1" type="ORF">OW717_01235</name>
</gene>
<feature type="non-terminal residue" evidence="1">
    <location>
        <position position="42"/>
    </location>
</feature>
<evidence type="ECO:0000313" key="2">
    <source>
        <dbReference type="Proteomes" id="UP001308776"/>
    </source>
</evidence>
<keyword evidence="2" id="KW-1185">Reference proteome</keyword>
<sequence length="42" mass="4506">MKDSTVFESGMGELGLGIEGVLRRAARSLIEQAIETEVSVLL</sequence>
<dbReference type="Proteomes" id="UP001308776">
    <property type="component" value="Unassembled WGS sequence"/>
</dbReference>